<dbReference type="InterPro" id="IPR036097">
    <property type="entry name" value="HisK_dim/P_sf"/>
</dbReference>
<feature type="modified residue" description="4-aspartylphosphate" evidence="9">
    <location>
        <position position="752"/>
    </location>
</feature>
<dbReference type="InterPro" id="IPR010559">
    <property type="entry name" value="Sig_transdc_His_kin_internal"/>
</dbReference>
<dbReference type="Pfam" id="PF02518">
    <property type="entry name" value="HATPase_c"/>
    <property type="match status" value="2"/>
</dbReference>
<feature type="transmembrane region" description="Helical" evidence="10">
    <location>
        <begin position="395"/>
        <end position="418"/>
    </location>
</feature>
<dbReference type="PROSITE" id="PS50109">
    <property type="entry name" value="HIS_KIN"/>
    <property type="match status" value="1"/>
</dbReference>
<dbReference type="SMART" id="SM00448">
    <property type="entry name" value="REC"/>
    <property type="match status" value="1"/>
</dbReference>
<evidence type="ECO:0000256" key="9">
    <source>
        <dbReference type="PROSITE-ProRule" id="PRU00169"/>
    </source>
</evidence>
<comment type="catalytic activity">
    <reaction evidence="1">
        <text>ATP + protein L-histidine = ADP + protein N-phospho-L-histidine.</text>
        <dbReference type="EC" id="2.7.13.3"/>
    </reaction>
</comment>
<evidence type="ECO:0000256" key="3">
    <source>
        <dbReference type="ARBA" id="ARBA00022553"/>
    </source>
</evidence>
<organism evidence="13 14">
    <name type="scientific">Paenibacillus terricola</name>
    <dbReference type="NCBI Taxonomy" id="2763503"/>
    <lineage>
        <taxon>Bacteria</taxon>
        <taxon>Bacillati</taxon>
        <taxon>Bacillota</taxon>
        <taxon>Bacilli</taxon>
        <taxon>Bacillales</taxon>
        <taxon>Paenibacillaceae</taxon>
        <taxon>Paenibacillus</taxon>
    </lineage>
</organism>
<dbReference type="EC" id="2.7.13.3" evidence="2"/>
<dbReference type="InterPro" id="IPR008979">
    <property type="entry name" value="Galactose-bd-like_sf"/>
</dbReference>
<dbReference type="CDD" id="cd16922">
    <property type="entry name" value="HATPase_EvgS-ArcB-TorS-like"/>
    <property type="match status" value="1"/>
</dbReference>
<dbReference type="PRINTS" id="PR00344">
    <property type="entry name" value="BCTRLSENSOR"/>
</dbReference>
<dbReference type="InterPro" id="IPR036890">
    <property type="entry name" value="HATPase_C_sf"/>
</dbReference>
<keyword evidence="8" id="KW-0902">Two-component regulatory system</keyword>
<dbReference type="Pfam" id="PF00072">
    <property type="entry name" value="Response_reg"/>
    <property type="match status" value="1"/>
</dbReference>
<dbReference type="InterPro" id="IPR011006">
    <property type="entry name" value="CheY-like_superfamily"/>
</dbReference>
<dbReference type="InterPro" id="IPR001789">
    <property type="entry name" value="Sig_transdc_resp-reg_receiver"/>
</dbReference>
<feature type="transmembrane region" description="Helical" evidence="10">
    <location>
        <begin position="333"/>
        <end position="356"/>
    </location>
</feature>
<dbReference type="InterPro" id="IPR003594">
    <property type="entry name" value="HATPase_dom"/>
</dbReference>
<keyword evidence="5" id="KW-0547">Nucleotide-binding</keyword>
<dbReference type="InterPro" id="IPR003661">
    <property type="entry name" value="HisK_dim/P_dom"/>
</dbReference>
<keyword evidence="3 9" id="KW-0597">Phosphoprotein</keyword>
<dbReference type="CDD" id="cd00082">
    <property type="entry name" value="HisKA"/>
    <property type="match status" value="1"/>
</dbReference>
<accession>A0ABR8N1B3</accession>
<keyword evidence="6" id="KW-0418">Kinase</keyword>
<keyword evidence="7" id="KW-0067">ATP-binding</keyword>
<dbReference type="PANTHER" id="PTHR43047">
    <property type="entry name" value="TWO-COMPONENT HISTIDINE PROTEIN KINASE"/>
    <property type="match status" value="1"/>
</dbReference>
<dbReference type="Pfam" id="PF00512">
    <property type="entry name" value="HisKA"/>
    <property type="match status" value="1"/>
</dbReference>
<dbReference type="PROSITE" id="PS50110">
    <property type="entry name" value="RESPONSE_REGULATORY"/>
    <property type="match status" value="1"/>
</dbReference>
<dbReference type="Proteomes" id="UP000609346">
    <property type="component" value="Unassembled WGS sequence"/>
</dbReference>
<gene>
    <name evidence="13" type="ORF">H8B09_19620</name>
</gene>
<keyword evidence="10" id="KW-0812">Transmembrane</keyword>
<keyword evidence="10" id="KW-0472">Membrane</keyword>
<dbReference type="Gene3D" id="3.30.565.10">
    <property type="entry name" value="Histidine kinase-like ATPase, C-terminal domain"/>
    <property type="match status" value="2"/>
</dbReference>
<evidence type="ECO:0000259" key="12">
    <source>
        <dbReference type="PROSITE" id="PS50110"/>
    </source>
</evidence>
<feature type="domain" description="Response regulatory" evidence="12">
    <location>
        <begin position="702"/>
        <end position="819"/>
    </location>
</feature>
<name>A0ABR8N1B3_9BACL</name>
<evidence type="ECO:0000256" key="7">
    <source>
        <dbReference type="ARBA" id="ARBA00022840"/>
    </source>
</evidence>
<dbReference type="PANTHER" id="PTHR43047:SF72">
    <property type="entry name" value="OSMOSENSING HISTIDINE PROTEIN KINASE SLN1"/>
    <property type="match status" value="1"/>
</dbReference>
<dbReference type="SUPFAM" id="SSF52172">
    <property type="entry name" value="CheY-like"/>
    <property type="match status" value="1"/>
</dbReference>
<sequence length="1039" mass="116446">MLKRTLIVCLLGLIAFSLIPLSMMMNRDKQASDLRVQNGVMDLSSWNYERDSIIKLDGDWEFYWNKLLTPEDLRDNAPGNTAYMKVPSQWDSKMVDGQSLPSYGYATYRMVLRNVPLSGVFALKKSNIRFSSAIFVNGQKLLEDGKPSEDAAKYRPGNTPQFGLVSLDRGDAEILVQVANYDYISAGIPISLRFGEQAAMIKYEEQNKTREFGVIAILGALALIYLICFTAAAIYRNVDYSLLIFAFICALYAVYHGLIDERTLMMFMPDATFETMYRAKDIVSMITMILLATFFYKFQKNMISLKLLRVISIVLGVFAVVIVLAPLRMYTDLQAYVIAMYEVMLLWMLWKSAIFFIRSEPHSRLRALLLFMAIISFNLYSLDIIMFALSLKENLWIAQFYIVVFNVVVIFLIVLRFFENYHTIDAMKNQLLQADKIKDDFLSNTSHELKTPLNAIVGITDTLLRGIEGPVTERQAQNLAIILGSGRRLANLVNELLDYSKMKHGDIVLLKSNVDLKATVDSVMRIHSFLLGGKPIALVNGITQDFPAVQADGNRLIQIFHNLIGNAIKFTDRGEVAVNARLVGDSVEILVSDTGIGIEASMRERIFNAFEQVDPSETRNYEGTGLGLSITKKLVELHGGTIGLESSLGQGTVFTLTLPHSSSFLEVAAGRQEEEVAKEAYPNAAVPKSDYPVYIQGRTNERILVVDDDSANLQAMINLLRLEGYSIVTVNRGAMALNELTRTPDFSLVILDIMMPDMSGYEVLQTIRERFTSFELPVLMLTARNMAYDIRFALEIGANDFVGKPFEAEELTARVRSLTRLKTSVRNAANAEIAFLRSQINPHFLYNALNVIAELCIVEPLKAEELTLNLSGYLRNSFDFKQLSSLSTLRSEIELVEAYVYIERARFGNRLEVEYEVEADLDIQIPPLILQPLVENAIRHGLLSTFDRGNVLISVKKEAAGGTRFIVADNGSGMSERRRLEVLNLDADSHADHRGVGLWNIGRRLKHLYNTGIQVESTEGAGTTVSFVIPAHPAERPGG</sequence>
<proteinExistence type="predicted"/>
<dbReference type="Gene3D" id="1.10.287.130">
    <property type="match status" value="1"/>
</dbReference>
<protein>
    <recommendedName>
        <fullName evidence="2">histidine kinase</fullName>
        <ecNumber evidence="2">2.7.13.3</ecNumber>
    </recommendedName>
</protein>
<evidence type="ECO:0000313" key="13">
    <source>
        <dbReference type="EMBL" id="MBD3920985.1"/>
    </source>
</evidence>
<reference evidence="13 14" key="1">
    <citation type="submission" date="2020-09" db="EMBL/GenBank/DDBJ databases">
        <title>Paenibacillus sp. strain PR3 16S rRNA gene Genome sequencing and assembly.</title>
        <authorList>
            <person name="Kim J."/>
        </authorList>
    </citation>
    <scope>NUCLEOTIDE SEQUENCE [LARGE SCALE GENOMIC DNA]</scope>
    <source>
        <strain evidence="13 14">PR3</strain>
    </source>
</reference>
<comment type="caution">
    <text evidence="13">The sequence shown here is derived from an EMBL/GenBank/DDBJ whole genome shotgun (WGS) entry which is preliminary data.</text>
</comment>
<dbReference type="SMART" id="SM00387">
    <property type="entry name" value="HATPase_c"/>
    <property type="match status" value="2"/>
</dbReference>
<keyword evidence="10" id="KW-1133">Transmembrane helix</keyword>
<feature type="transmembrane region" description="Helical" evidence="10">
    <location>
        <begin position="368"/>
        <end position="389"/>
    </location>
</feature>
<dbReference type="SMART" id="SM00388">
    <property type="entry name" value="HisKA"/>
    <property type="match status" value="1"/>
</dbReference>
<dbReference type="SUPFAM" id="SSF47384">
    <property type="entry name" value="Homodimeric domain of signal transducing histidine kinase"/>
    <property type="match status" value="1"/>
</dbReference>
<dbReference type="InterPro" id="IPR005467">
    <property type="entry name" value="His_kinase_dom"/>
</dbReference>
<dbReference type="Gene3D" id="3.40.50.2300">
    <property type="match status" value="1"/>
</dbReference>
<evidence type="ECO:0000259" key="11">
    <source>
        <dbReference type="PROSITE" id="PS50109"/>
    </source>
</evidence>
<dbReference type="SUPFAM" id="SSF55874">
    <property type="entry name" value="ATPase domain of HSP90 chaperone/DNA topoisomerase II/histidine kinase"/>
    <property type="match status" value="2"/>
</dbReference>
<evidence type="ECO:0000256" key="1">
    <source>
        <dbReference type="ARBA" id="ARBA00000085"/>
    </source>
</evidence>
<feature type="transmembrane region" description="Helical" evidence="10">
    <location>
        <begin position="279"/>
        <end position="296"/>
    </location>
</feature>
<keyword evidence="4" id="KW-0808">Transferase</keyword>
<dbReference type="InterPro" id="IPR004358">
    <property type="entry name" value="Sig_transdc_His_kin-like_C"/>
</dbReference>
<dbReference type="RefSeq" id="WP_191205292.1">
    <property type="nucleotide sequence ID" value="NZ_JACXZA010000005.1"/>
</dbReference>
<evidence type="ECO:0000256" key="5">
    <source>
        <dbReference type="ARBA" id="ARBA00022741"/>
    </source>
</evidence>
<evidence type="ECO:0000313" key="14">
    <source>
        <dbReference type="Proteomes" id="UP000609346"/>
    </source>
</evidence>
<feature type="transmembrane region" description="Helical" evidence="10">
    <location>
        <begin position="212"/>
        <end position="235"/>
    </location>
</feature>
<evidence type="ECO:0000256" key="4">
    <source>
        <dbReference type="ARBA" id="ARBA00022679"/>
    </source>
</evidence>
<feature type="transmembrane region" description="Helical" evidence="10">
    <location>
        <begin position="308"/>
        <end position="327"/>
    </location>
</feature>
<evidence type="ECO:0000256" key="10">
    <source>
        <dbReference type="SAM" id="Phobius"/>
    </source>
</evidence>
<evidence type="ECO:0000256" key="6">
    <source>
        <dbReference type="ARBA" id="ARBA00022777"/>
    </source>
</evidence>
<dbReference type="CDD" id="cd17574">
    <property type="entry name" value="REC_OmpR"/>
    <property type="match status" value="1"/>
</dbReference>
<feature type="domain" description="Histidine kinase" evidence="11">
    <location>
        <begin position="444"/>
        <end position="662"/>
    </location>
</feature>
<dbReference type="EMBL" id="JACXZA010000005">
    <property type="protein sequence ID" value="MBD3920985.1"/>
    <property type="molecule type" value="Genomic_DNA"/>
</dbReference>
<dbReference type="Pfam" id="PF06580">
    <property type="entry name" value="His_kinase"/>
    <property type="match status" value="1"/>
</dbReference>
<evidence type="ECO:0000256" key="8">
    <source>
        <dbReference type="ARBA" id="ARBA00023012"/>
    </source>
</evidence>
<keyword evidence="14" id="KW-1185">Reference proteome</keyword>
<dbReference type="SUPFAM" id="SSF49785">
    <property type="entry name" value="Galactose-binding domain-like"/>
    <property type="match status" value="1"/>
</dbReference>
<feature type="transmembrane region" description="Helical" evidence="10">
    <location>
        <begin position="242"/>
        <end position="259"/>
    </location>
</feature>
<evidence type="ECO:0000256" key="2">
    <source>
        <dbReference type="ARBA" id="ARBA00012438"/>
    </source>
</evidence>